<dbReference type="InterPro" id="IPR011324">
    <property type="entry name" value="Cytotoxic_necrot_fac-like_cat"/>
</dbReference>
<keyword evidence="3" id="KW-0808">Transferase</keyword>
<evidence type="ECO:0000256" key="1">
    <source>
        <dbReference type="ARBA" id="ARBA00000553"/>
    </source>
</evidence>
<organism evidence="11 12">
    <name type="scientific">Halovulum dunhuangense</name>
    <dbReference type="NCBI Taxonomy" id="1505036"/>
    <lineage>
        <taxon>Bacteria</taxon>
        <taxon>Pseudomonadati</taxon>
        <taxon>Pseudomonadota</taxon>
        <taxon>Alphaproteobacteria</taxon>
        <taxon>Rhodobacterales</taxon>
        <taxon>Paracoccaceae</taxon>
        <taxon>Halovulum</taxon>
    </lineage>
</organism>
<dbReference type="InterPro" id="IPR003730">
    <property type="entry name" value="Cu_polyphenol_OxRdtase"/>
</dbReference>
<proteinExistence type="inferred from homology"/>
<accession>A0A849L5U9</accession>
<name>A0A849L5U9_9RHOB</name>
<comment type="catalytic activity">
    <reaction evidence="9">
        <text>S-methyl-5'-thioadenosine + phosphate = 5-(methylsulfanyl)-alpha-D-ribose 1-phosphate + adenine</text>
        <dbReference type="Rhea" id="RHEA:11852"/>
        <dbReference type="ChEBI" id="CHEBI:16708"/>
        <dbReference type="ChEBI" id="CHEBI:17509"/>
        <dbReference type="ChEBI" id="CHEBI:43474"/>
        <dbReference type="ChEBI" id="CHEBI:58533"/>
        <dbReference type="EC" id="2.4.2.28"/>
    </reaction>
    <physiologicalReaction direction="left-to-right" evidence="9">
        <dbReference type="Rhea" id="RHEA:11853"/>
    </physiologicalReaction>
</comment>
<protein>
    <recommendedName>
        <fullName evidence="10">Purine nucleoside phosphorylase</fullName>
    </recommendedName>
</protein>
<dbReference type="GO" id="GO:0016787">
    <property type="term" value="F:hydrolase activity"/>
    <property type="evidence" value="ECO:0007669"/>
    <property type="project" value="UniProtKB-KW"/>
</dbReference>
<dbReference type="CDD" id="cd16833">
    <property type="entry name" value="YfiH"/>
    <property type="match status" value="1"/>
</dbReference>
<dbReference type="PANTHER" id="PTHR30616">
    <property type="entry name" value="UNCHARACTERIZED PROTEIN YFIH"/>
    <property type="match status" value="1"/>
</dbReference>
<evidence type="ECO:0000256" key="7">
    <source>
        <dbReference type="ARBA" id="ARBA00047989"/>
    </source>
</evidence>
<dbReference type="EMBL" id="JABFBC010000002">
    <property type="protein sequence ID" value="NNU81633.1"/>
    <property type="molecule type" value="Genomic_DNA"/>
</dbReference>
<evidence type="ECO:0000256" key="10">
    <source>
        <dbReference type="RuleBase" id="RU361274"/>
    </source>
</evidence>
<gene>
    <name evidence="11" type="primary">pgeF</name>
    <name evidence="11" type="ORF">HMH01_14425</name>
</gene>
<dbReference type="InterPro" id="IPR038371">
    <property type="entry name" value="Cu_polyphenol_OxRdtase_sf"/>
</dbReference>
<evidence type="ECO:0000256" key="6">
    <source>
        <dbReference type="ARBA" id="ARBA00022833"/>
    </source>
</evidence>
<evidence type="ECO:0000256" key="4">
    <source>
        <dbReference type="ARBA" id="ARBA00022723"/>
    </source>
</evidence>
<dbReference type="NCBIfam" id="TIGR00726">
    <property type="entry name" value="peptidoglycan editing factor PgeF"/>
    <property type="match status" value="1"/>
</dbReference>
<evidence type="ECO:0000256" key="2">
    <source>
        <dbReference type="ARBA" id="ARBA00007353"/>
    </source>
</evidence>
<evidence type="ECO:0000256" key="3">
    <source>
        <dbReference type="ARBA" id="ARBA00022679"/>
    </source>
</evidence>
<comment type="catalytic activity">
    <reaction evidence="8">
        <text>adenosine + phosphate = alpha-D-ribose 1-phosphate + adenine</text>
        <dbReference type="Rhea" id="RHEA:27642"/>
        <dbReference type="ChEBI" id="CHEBI:16335"/>
        <dbReference type="ChEBI" id="CHEBI:16708"/>
        <dbReference type="ChEBI" id="CHEBI:43474"/>
        <dbReference type="ChEBI" id="CHEBI:57720"/>
        <dbReference type="EC" id="2.4.2.1"/>
    </reaction>
    <physiologicalReaction direction="left-to-right" evidence="8">
        <dbReference type="Rhea" id="RHEA:27643"/>
    </physiologicalReaction>
</comment>
<dbReference type="SUPFAM" id="SSF64438">
    <property type="entry name" value="CNF1/YfiH-like putative cysteine hydrolases"/>
    <property type="match status" value="1"/>
</dbReference>
<comment type="similarity">
    <text evidence="2 10">Belongs to the purine nucleoside phosphorylase YfiH/LACC1 family.</text>
</comment>
<evidence type="ECO:0000256" key="5">
    <source>
        <dbReference type="ARBA" id="ARBA00022801"/>
    </source>
</evidence>
<keyword evidence="6" id="KW-0862">Zinc</keyword>
<dbReference type="RefSeq" id="WP_171326462.1">
    <property type="nucleotide sequence ID" value="NZ_JABFBC010000002.1"/>
</dbReference>
<keyword evidence="12" id="KW-1185">Reference proteome</keyword>
<dbReference type="GO" id="GO:0005507">
    <property type="term" value="F:copper ion binding"/>
    <property type="evidence" value="ECO:0007669"/>
    <property type="project" value="TreeGrafter"/>
</dbReference>
<reference evidence="11 12" key="1">
    <citation type="submission" date="2020-05" db="EMBL/GenBank/DDBJ databases">
        <title>Gimesia benthica sp. nov., a novel planctomycete isolated from a deep-sea water sample of the Northwest Indian Ocean.</title>
        <authorList>
            <person name="Wang J."/>
            <person name="Ruan C."/>
            <person name="Song L."/>
            <person name="Zhu Y."/>
            <person name="Li A."/>
            <person name="Zheng X."/>
            <person name="Wang L."/>
            <person name="Lu Z."/>
            <person name="Huang Y."/>
            <person name="Du W."/>
            <person name="Zhou Y."/>
            <person name="Huang L."/>
            <person name="Dai X."/>
        </authorList>
    </citation>
    <scope>NUCLEOTIDE SEQUENCE [LARGE SCALE GENOMIC DNA]</scope>
    <source>
        <strain evidence="11 12">YYQ-30</strain>
    </source>
</reference>
<comment type="catalytic activity">
    <reaction evidence="1">
        <text>inosine + phosphate = alpha-D-ribose 1-phosphate + hypoxanthine</text>
        <dbReference type="Rhea" id="RHEA:27646"/>
        <dbReference type="ChEBI" id="CHEBI:17368"/>
        <dbReference type="ChEBI" id="CHEBI:17596"/>
        <dbReference type="ChEBI" id="CHEBI:43474"/>
        <dbReference type="ChEBI" id="CHEBI:57720"/>
        <dbReference type="EC" id="2.4.2.1"/>
    </reaction>
    <physiologicalReaction direction="left-to-right" evidence="1">
        <dbReference type="Rhea" id="RHEA:27647"/>
    </physiologicalReaction>
</comment>
<dbReference type="AlphaFoldDB" id="A0A849L5U9"/>
<comment type="catalytic activity">
    <reaction evidence="7">
        <text>adenosine + H2O + H(+) = inosine + NH4(+)</text>
        <dbReference type="Rhea" id="RHEA:24408"/>
        <dbReference type="ChEBI" id="CHEBI:15377"/>
        <dbReference type="ChEBI" id="CHEBI:15378"/>
        <dbReference type="ChEBI" id="CHEBI:16335"/>
        <dbReference type="ChEBI" id="CHEBI:17596"/>
        <dbReference type="ChEBI" id="CHEBI:28938"/>
        <dbReference type="EC" id="3.5.4.4"/>
    </reaction>
    <physiologicalReaction direction="left-to-right" evidence="7">
        <dbReference type="Rhea" id="RHEA:24409"/>
    </physiologicalReaction>
</comment>
<keyword evidence="4" id="KW-0479">Metal-binding</keyword>
<dbReference type="Proteomes" id="UP000572377">
    <property type="component" value="Unassembled WGS sequence"/>
</dbReference>
<dbReference type="Gene3D" id="3.60.140.10">
    <property type="entry name" value="CNF1/YfiH-like putative cysteine hydrolases"/>
    <property type="match status" value="1"/>
</dbReference>
<dbReference type="Pfam" id="PF02578">
    <property type="entry name" value="Cu-oxidase_4"/>
    <property type="match status" value="1"/>
</dbReference>
<evidence type="ECO:0000313" key="12">
    <source>
        <dbReference type="Proteomes" id="UP000572377"/>
    </source>
</evidence>
<dbReference type="PANTHER" id="PTHR30616:SF2">
    <property type="entry name" value="PURINE NUCLEOSIDE PHOSPHORYLASE LACC1"/>
    <property type="match status" value="1"/>
</dbReference>
<dbReference type="GO" id="GO:0017061">
    <property type="term" value="F:S-methyl-5-thioadenosine phosphorylase activity"/>
    <property type="evidence" value="ECO:0007669"/>
    <property type="project" value="UniProtKB-EC"/>
</dbReference>
<evidence type="ECO:0000256" key="8">
    <source>
        <dbReference type="ARBA" id="ARBA00048968"/>
    </source>
</evidence>
<sequence length="253" mass="26816">MTLEILTTPALRGLTHGFFTRRGGVSKGVYEGLNCGPGSDDAPEAVAENRARVAQALGVAPERLYSLHQVHSADVVVVDETTRWAEKPRADALVTATPGIAIGALAADCAPVLFADPGAGVVGAAHSGWKGAIGGVLEATLDAMEGLGADRARITAVVGPAISQRAYEVGPEFMDRFLDEDPDHDRFFAGGSGDRAMFDLPGFVLHRLRGAGVGSAEWIGHCTYSDPGRFYSYRRTTHAREPDYGRLISAIRL</sequence>
<evidence type="ECO:0000313" key="11">
    <source>
        <dbReference type="EMBL" id="NNU81633.1"/>
    </source>
</evidence>
<keyword evidence="5" id="KW-0378">Hydrolase</keyword>
<comment type="caution">
    <text evidence="11">The sequence shown here is derived from an EMBL/GenBank/DDBJ whole genome shotgun (WGS) entry which is preliminary data.</text>
</comment>
<evidence type="ECO:0000256" key="9">
    <source>
        <dbReference type="ARBA" id="ARBA00049893"/>
    </source>
</evidence>